<keyword evidence="2" id="KW-1185">Reference proteome</keyword>
<feature type="non-terminal residue" evidence="1">
    <location>
        <position position="157"/>
    </location>
</feature>
<sequence>MAKQNYFTHTSAGLINICLNQPAGEYEEEITSIWFLLRTSSMSAIHMNHMSESVNVTAQTKGFQTILQPSVLSGVEALPLEMLEDIYYVTSDNNDNEDTDDNHIYYLKEPEYFDNLVNSVDLSYIAKEEPITASSTSTIQIITTWDSFIIDDFDILK</sequence>
<reference evidence="1" key="1">
    <citation type="submission" date="2021-06" db="EMBL/GenBank/DDBJ databases">
        <authorList>
            <person name="Kallberg Y."/>
            <person name="Tangrot J."/>
            <person name="Rosling A."/>
        </authorList>
    </citation>
    <scope>NUCLEOTIDE SEQUENCE</scope>
    <source>
        <strain evidence="1">CL551</strain>
    </source>
</reference>
<dbReference type="AlphaFoldDB" id="A0A9N9HXF1"/>
<comment type="caution">
    <text evidence="1">The sequence shown here is derived from an EMBL/GenBank/DDBJ whole genome shotgun (WGS) entry which is preliminary data.</text>
</comment>
<dbReference type="Proteomes" id="UP000789342">
    <property type="component" value="Unassembled WGS sequence"/>
</dbReference>
<organism evidence="1 2">
    <name type="scientific">Acaulospora morrowiae</name>
    <dbReference type="NCBI Taxonomy" id="94023"/>
    <lineage>
        <taxon>Eukaryota</taxon>
        <taxon>Fungi</taxon>
        <taxon>Fungi incertae sedis</taxon>
        <taxon>Mucoromycota</taxon>
        <taxon>Glomeromycotina</taxon>
        <taxon>Glomeromycetes</taxon>
        <taxon>Diversisporales</taxon>
        <taxon>Acaulosporaceae</taxon>
        <taxon>Acaulospora</taxon>
    </lineage>
</organism>
<proteinExistence type="predicted"/>
<accession>A0A9N9HXF1</accession>
<dbReference type="EMBL" id="CAJVPV010019386">
    <property type="protein sequence ID" value="CAG8710981.1"/>
    <property type="molecule type" value="Genomic_DNA"/>
</dbReference>
<protein>
    <submittedName>
        <fullName evidence="1">9363_t:CDS:1</fullName>
    </submittedName>
</protein>
<gene>
    <name evidence="1" type="ORF">AMORRO_LOCUS12689</name>
</gene>
<evidence type="ECO:0000313" key="2">
    <source>
        <dbReference type="Proteomes" id="UP000789342"/>
    </source>
</evidence>
<name>A0A9N9HXF1_9GLOM</name>
<evidence type="ECO:0000313" key="1">
    <source>
        <dbReference type="EMBL" id="CAG8710981.1"/>
    </source>
</evidence>